<evidence type="ECO:0000256" key="7">
    <source>
        <dbReference type="ARBA" id="ARBA00023273"/>
    </source>
</evidence>
<organism evidence="9 10">
    <name type="scientific">Plakobranchus ocellatus</name>
    <dbReference type="NCBI Taxonomy" id="259542"/>
    <lineage>
        <taxon>Eukaryota</taxon>
        <taxon>Metazoa</taxon>
        <taxon>Spiralia</taxon>
        <taxon>Lophotrochozoa</taxon>
        <taxon>Mollusca</taxon>
        <taxon>Gastropoda</taxon>
        <taxon>Heterobranchia</taxon>
        <taxon>Euthyneura</taxon>
        <taxon>Panpulmonata</taxon>
        <taxon>Sacoglossa</taxon>
        <taxon>Placobranchoidea</taxon>
        <taxon>Plakobranchidae</taxon>
        <taxon>Plakobranchus</taxon>
    </lineage>
</organism>
<proteinExistence type="predicted"/>
<dbReference type="InterPro" id="IPR036322">
    <property type="entry name" value="WD40_repeat_dom_sf"/>
</dbReference>
<dbReference type="GO" id="GO:0005930">
    <property type="term" value="C:axoneme"/>
    <property type="evidence" value="ECO:0007669"/>
    <property type="project" value="UniProtKB-SubCell"/>
</dbReference>
<accession>A0AAV3Z3H3</accession>
<keyword evidence="2" id="KW-0963">Cytoplasm</keyword>
<dbReference type="InterPro" id="IPR015943">
    <property type="entry name" value="WD40/YVTN_repeat-like_dom_sf"/>
</dbReference>
<keyword evidence="10" id="KW-1185">Reference proteome</keyword>
<feature type="non-terminal residue" evidence="9">
    <location>
        <position position="221"/>
    </location>
</feature>
<evidence type="ECO:0000256" key="8">
    <source>
        <dbReference type="PROSITE-ProRule" id="PRU00221"/>
    </source>
</evidence>
<comment type="subcellular location">
    <subcellularLocation>
        <location evidence="1">Cytoplasm</location>
        <location evidence="1">Cytoskeleton</location>
        <location evidence="1">Cilium axoneme</location>
    </subcellularLocation>
</comment>
<dbReference type="Pfam" id="PF00400">
    <property type="entry name" value="WD40"/>
    <property type="match status" value="2"/>
</dbReference>
<keyword evidence="3 8" id="KW-0853">WD repeat</keyword>
<dbReference type="InterPro" id="IPR001680">
    <property type="entry name" value="WD40_rpt"/>
</dbReference>
<reference evidence="9 10" key="1">
    <citation type="journal article" date="2021" name="Elife">
        <title>Chloroplast acquisition without the gene transfer in kleptoplastic sea slugs, Plakobranchus ocellatus.</title>
        <authorList>
            <person name="Maeda T."/>
            <person name="Takahashi S."/>
            <person name="Yoshida T."/>
            <person name="Shimamura S."/>
            <person name="Takaki Y."/>
            <person name="Nagai Y."/>
            <person name="Toyoda A."/>
            <person name="Suzuki Y."/>
            <person name="Arimoto A."/>
            <person name="Ishii H."/>
            <person name="Satoh N."/>
            <person name="Nishiyama T."/>
            <person name="Hasebe M."/>
            <person name="Maruyama T."/>
            <person name="Minagawa J."/>
            <person name="Obokata J."/>
            <person name="Shigenobu S."/>
        </authorList>
    </citation>
    <scope>NUCLEOTIDE SEQUENCE [LARGE SCALE GENOMIC DNA]</scope>
</reference>
<dbReference type="Proteomes" id="UP000735302">
    <property type="component" value="Unassembled WGS sequence"/>
</dbReference>
<keyword evidence="6" id="KW-0206">Cytoskeleton</keyword>
<sequence length="221" mass="24118">MNELQVGAETGDEVQLYTIVKSVDEENEPTIWYAQDANGGIWKLDLSFSHTSQAPEKLFTFHAGQISGCVTSPLTHLAVSAGLDKTVRVFDYVQMKQLAEAKFSAGATTIQWVPLTVDSKGSSVAVGYEDGVVRALNMTKLEGDHSRRTDKQEAEIVLKQAFKPHNGRVTAMAFDGKGEILATGSADGTVFFLFVSDVYDPIGFIKVPGAVRQLVWTPEKF</sequence>
<feature type="repeat" description="WD" evidence="8">
    <location>
        <begin position="162"/>
        <end position="190"/>
    </location>
</feature>
<dbReference type="SMART" id="SM00320">
    <property type="entry name" value="WD40"/>
    <property type="match status" value="2"/>
</dbReference>
<protein>
    <submittedName>
        <fullName evidence="9">WD repeat-containing protein 52</fullName>
    </submittedName>
</protein>
<comment type="caution">
    <text evidence="9">The sequence shown here is derived from an EMBL/GenBank/DDBJ whole genome shotgun (WGS) entry which is preliminary data.</text>
</comment>
<evidence type="ECO:0000256" key="3">
    <source>
        <dbReference type="ARBA" id="ARBA00022574"/>
    </source>
</evidence>
<gene>
    <name evidence="9" type="ORF">PoB_001631200</name>
</gene>
<dbReference type="PROSITE" id="PS50082">
    <property type="entry name" value="WD_REPEATS_2"/>
    <property type="match status" value="1"/>
</dbReference>
<evidence type="ECO:0000313" key="10">
    <source>
        <dbReference type="Proteomes" id="UP000735302"/>
    </source>
</evidence>
<dbReference type="SUPFAM" id="SSF50978">
    <property type="entry name" value="WD40 repeat-like"/>
    <property type="match status" value="1"/>
</dbReference>
<dbReference type="Gene3D" id="2.130.10.10">
    <property type="entry name" value="YVTN repeat-like/Quinoprotein amine dehydrogenase"/>
    <property type="match status" value="1"/>
</dbReference>
<dbReference type="EMBL" id="BLXT01001966">
    <property type="protein sequence ID" value="GFN89806.1"/>
    <property type="molecule type" value="Genomic_DNA"/>
</dbReference>
<evidence type="ECO:0000256" key="5">
    <source>
        <dbReference type="ARBA" id="ARBA00023054"/>
    </source>
</evidence>
<evidence type="ECO:0000256" key="6">
    <source>
        <dbReference type="ARBA" id="ARBA00023212"/>
    </source>
</evidence>
<evidence type="ECO:0000313" key="9">
    <source>
        <dbReference type="EMBL" id="GFN89806.1"/>
    </source>
</evidence>
<dbReference type="AlphaFoldDB" id="A0AAV3Z3H3"/>
<dbReference type="PANTHER" id="PTHR14885:SF3">
    <property type="entry name" value="CILIA- AND FLAGELLA-ASSOCIATED PROTEIN 44"/>
    <property type="match status" value="1"/>
</dbReference>
<evidence type="ECO:0000256" key="4">
    <source>
        <dbReference type="ARBA" id="ARBA00022737"/>
    </source>
</evidence>
<name>A0AAV3Z3H3_9GAST</name>
<keyword evidence="4" id="KW-0677">Repeat</keyword>
<keyword evidence="5" id="KW-0175">Coiled coil</keyword>
<evidence type="ECO:0000256" key="1">
    <source>
        <dbReference type="ARBA" id="ARBA00004430"/>
    </source>
</evidence>
<keyword evidence="7" id="KW-0966">Cell projection</keyword>
<evidence type="ECO:0000256" key="2">
    <source>
        <dbReference type="ARBA" id="ARBA00022490"/>
    </source>
</evidence>
<dbReference type="PANTHER" id="PTHR14885">
    <property type="entry name" value="CILIA- AND FLAGELLA-ASSOCIATED PROTEIN 43-RELATED"/>
    <property type="match status" value="1"/>
</dbReference>
<dbReference type="GO" id="GO:0003341">
    <property type="term" value="P:cilium movement"/>
    <property type="evidence" value="ECO:0007669"/>
    <property type="project" value="UniProtKB-ARBA"/>
</dbReference>